<dbReference type="SMART" id="SM00862">
    <property type="entry name" value="Trans_reg_C"/>
    <property type="match status" value="1"/>
</dbReference>
<keyword evidence="6" id="KW-1185">Reference proteome</keyword>
<dbReference type="EMBL" id="JBGFFX010000003">
    <property type="protein sequence ID" value="MEY8770132.1"/>
    <property type="molecule type" value="Genomic_DNA"/>
</dbReference>
<keyword evidence="3" id="KW-0812">Transmembrane</keyword>
<keyword evidence="1 2" id="KW-0238">DNA-binding</keyword>
<gene>
    <name evidence="5" type="ORF">AB6T85_06765</name>
</gene>
<evidence type="ECO:0000313" key="6">
    <source>
        <dbReference type="Proteomes" id="UP001565243"/>
    </source>
</evidence>
<dbReference type="PROSITE" id="PS51755">
    <property type="entry name" value="OMPR_PHOB"/>
    <property type="match status" value="1"/>
</dbReference>
<dbReference type="InterPro" id="IPR001867">
    <property type="entry name" value="OmpR/PhoB-type_DNA-bd"/>
</dbReference>
<feature type="transmembrane region" description="Helical" evidence="3">
    <location>
        <begin position="194"/>
        <end position="211"/>
    </location>
</feature>
<reference evidence="5 6" key="1">
    <citation type="submission" date="2024-07" db="EMBL/GenBank/DDBJ databases">
        <authorList>
            <person name="Hebao G."/>
        </authorList>
    </citation>
    <scope>NUCLEOTIDE SEQUENCE [LARGE SCALE GENOMIC DNA]</scope>
    <source>
        <strain evidence="5 6">ACCC 02193</strain>
    </source>
</reference>
<accession>A0ABV4E5K0</accession>
<comment type="caution">
    <text evidence="5">The sequence shown here is derived from an EMBL/GenBank/DDBJ whole genome shotgun (WGS) entry which is preliminary data.</text>
</comment>
<dbReference type="SUPFAM" id="SSF46894">
    <property type="entry name" value="C-terminal effector domain of the bipartite response regulators"/>
    <property type="match status" value="1"/>
</dbReference>
<evidence type="ECO:0000256" key="1">
    <source>
        <dbReference type="ARBA" id="ARBA00023125"/>
    </source>
</evidence>
<organism evidence="5 6">
    <name type="scientific">Erwinia aeris</name>
    <dbReference type="NCBI Taxonomy" id="3239803"/>
    <lineage>
        <taxon>Bacteria</taxon>
        <taxon>Pseudomonadati</taxon>
        <taxon>Pseudomonadota</taxon>
        <taxon>Gammaproteobacteria</taxon>
        <taxon>Enterobacterales</taxon>
        <taxon>Erwiniaceae</taxon>
        <taxon>Erwinia</taxon>
    </lineage>
</organism>
<keyword evidence="3" id="KW-0472">Membrane</keyword>
<feature type="DNA-binding region" description="OmpR/PhoB-type" evidence="2">
    <location>
        <begin position="2"/>
        <end position="106"/>
    </location>
</feature>
<keyword evidence="3" id="KW-1133">Transmembrane helix</keyword>
<dbReference type="Gene3D" id="1.10.10.10">
    <property type="entry name" value="Winged helix-like DNA-binding domain superfamily/Winged helix DNA-binding domain"/>
    <property type="match status" value="1"/>
</dbReference>
<evidence type="ECO:0000259" key="4">
    <source>
        <dbReference type="PROSITE" id="PS51755"/>
    </source>
</evidence>
<sequence length="212" mass="23621">MNNSYVINNAIKFSPADNKLFFLNGTADAITLNHPASLCFLELIRKQGEIITQQDFMNEIWHKNGKYVTANTYYQNICLLRKCLKKTGLDENTIVTVPRKGLMLPRSVEIKILPVASADPLNHMEGRLAACSQPEPTVGNAPTGVASPGIKPAAEQAFSDSPGVKPCALIQGTQRKKAMLKFPHAGWKRYKTSFLFTLLFFFDFIITIKVFP</sequence>
<proteinExistence type="predicted"/>
<name>A0ABV4E5K0_9GAMM</name>
<evidence type="ECO:0000313" key="5">
    <source>
        <dbReference type="EMBL" id="MEY8770132.1"/>
    </source>
</evidence>
<dbReference type="Pfam" id="PF00486">
    <property type="entry name" value="Trans_reg_C"/>
    <property type="match status" value="1"/>
</dbReference>
<dbReference type="RefSeq" id="WP_369895103.1">
    <property type="nucleotide sequence ID" value="NZ_JBGFFX010000003.1"/>
</dbReference>
<dbReference type="InterPro" id="IPR016032">
    <property type="entry name" value="Sig_transdc_resp-reg_C-effctor"/>
</dbReference>
<protein>
    <submittedName>
        <fullName evidence="5">Transcriptional regulator</fullName>
    </submittedName>
</protein>
<evidence type="ECO:0000256" key="2">
    <source>
        <dbReference type="PROSITE-ProRule" id="PRU01091"/>
    </source>
</evidence>
<feature type="domain" description="OmpR/PhoB-type" evidence="4">
    <location>
        <begin position="2"/>
        <end position="106"/>
    </location>
</feature>
<dbReference type="Proteomes" id="UP001565243">
    <property type="component" value="Unassembled WGS sequence"/>
</dbReference>
<evidence type="ECO:0000256" key="3">
    <source>
        <dbReference type="SAM" id="Phobius"/>
    </source>
</evidence>
<dbReference type="InterPro" id="IPR036388">
    <property type="entry name" value="WH-like_DNA-bd_sf"/>
</dbReference>